<dbReference type="InterPro" id="IPR011995">
    <property type="entry name" value="OMPdecase_type-2"/>
</dbReference>
<dbReference type="EMBL" id="LJBJ02000009">
    <property type="protein sequence ID" value="OAX51982.1"/>
    <property type="molecule type" value="Genomic_DNA"/>
</dbReference>
<evidence type="ECO:0000256" key="2">
    <source>
        <dbReference type="ARBA" id="ARBA00008847"/>
    </source>
</evidence>
<reference evidence="9" key="1">
    <citation type="submission" date="2016-06" db="EMBL/GenBank/DDBJ databases">
        <title>Identification of putative biosynthetic pathways for the production of bioactive secondary metabolites by the marine actinomycete Kocuria kristinae RUTW2-3.</title>
        <authorList>
            <person name="Waterworth S.C."/>
            <person name="Walmsley T.A."/>
            <person name="Matongo T."/>
            <person name="Davies-Coleman M.T."/>
            <person name="Dorrington R.A."/>
        </authorList>
    </citation>
    <scope>NUCLEOTIDE SEQUENCE [LARGE SCALE GENOMIC DNA]</scope>
    <source>
        <strain evidence="9">RUTW2-3</strain>
    </source>
</reference>
<dbReference type="PANTHER" id="PTHR43375:SF1">
    <property type="entry name" value="OROTIDINE 5'-PHOSPHATE DECARBOXYLASE"/>
    <property type="match status" value="1"/>
</dbReference>
<organism evidence="9 10">
    <name type="scientific">Rothia kristinae</name>
    <dbReference type="NCBI Taxonomy" id="37923"/>
    <lineage>
        <taxon>Bacteria</taxon>
        <taxon>Bacillati</taxon>
        <taxon>Actinomycetota</taxon>
        <taxon>Actinomycetes</taxon>
        <taxon>Micrococcales</taxon>
        <taxon>Micrococcaceae</taxon>
        <taxon>Rothia</taxon>
    </lineage>
</organism>
<dbReference type="GO" id="GO:0044205">
    <property type="term" value="P:'de novo' UMP biosynthetic process"/>
    <property type="evidence" value="ECO:0007669"/>
    <property type="project" value="UniProtKB-UniPathway"/>
</dbReference>
<name>A0A199NST5_9MICC</name>
<comment type="catalytic activity">
    <reaction evidence="6">
        <text>orotidine 5'-phosphate + H(+) = UMP + CO2</text>
        <dbReference type="Rhea" id="RHEA:11596"/>
        <dbReference type="ChEBI" id="CHEBI:15378"/>
        <dbReference type="ChEBI" id="CHEBI:16526"/>
        <dbReference type="ChEBI" id="CHEBI:57538"/>
        <dbReference type="ChEBI" id="CHEBI:57865"/>
        <dbReference type="EC" id="4.1.1.23"/>
    </reaction>
</comment>
<dbReference type="NCBIfam" id="TIGR02127">
    <property type="entry name" value="pyrF_sub2"/>
    <property type="match status" value="1"/>
</dbReference>
<keyword evidence="10" id="KW-1185">Reference proteome</keyword>
<comment type="caution">
    <text evidence="9">The sequence shown here is derived from an EMBL/GenBank/DDBJ whole genome shotgun (WGS) entry which is preliminary data.</text>
</comment>
<dbReference type="PANTHER" id="PTHR43375">
    <property type="entry name" value="OROTIDINE 5'-PHOSPHATE DECARBOXYLASE"/>
    <property type="match status" value="1"/>
</dbReference>
<evidence type="ECO:0000256" key="4">
    <source>
        <dbReference type="ARBA" id="ARBA00022975"/>
    </source>
</evidence>
<dbReference type="CDD" id="cd04725">
    <property type="entry name" value="OMP_decarboxylase_like"/>
    <property type="match status" value="1"/>
</dbReference>
<gene>
    <name evidence="9" type="ORF">AN277_0205705</name>
</gene>
<dbReference type="RefSeq" id="WP_064725351.1">
    <property type="nucleotide sequence ID" value="NZ_CP113782.1"/>
</dbReference>
<accession>A0A199NST5</accession>
<comment type="similarity">
    <text evidence="2">Belongs to the OMP decarboxylase family. Type 2 subfamily.</text>
</comment>
<dbReference type="GO" id="GO:0004590">
    <property type="term" value="F:orotidine-5'-phosphate decarboxylase activity"/>
    <property type="evidence" value="ECO:0007669"/>
    <property type="project" value="UniProtKB-UniRule"/>
</dbReference>
<keyword evidence="4" id="KW-0665">Pyrimidine biosynthesis</keyword>
<evidence type="ECO:0000256" key="5">
    <source>
        <dbReference type="ARBA" id="ARBA00023239"/>
    </source>
</evidence>
<dbReference type="InterPro" id="IPR018089">
    <property type="entry name" value="OMPdecase_AS"/>
</dbReference>
<dbReference type="InterPro" id="IPR011060">
    <property type="entry name" value="RibuloseP-bd_barrel"/>
</dbReference>
<proteinExistence type="inferred from homology"/>
<evidence type="ECO:0000259" key="8">
    <source>
        <dbReference type="SMART" id="SM00934"/>
    </source>
</evidence>
<evidence type="ECO:0000313" key="10">
    <source>
        <dbReference type="Proteomes" id="UP000053171"/>
    </source>
</evidence>
<evidence type="ECO:0000256" key="7">
    <source>
        <dbReference type="NCBIfam" id="TIGR02127"/>
    </source>
</evidence>
<dbReference type="Proteomes" id="UP000053171">
    <property type="component" value="Unassembled WGS sequence"/>
</dbReference>
<evidence type="ECO:0000256" key="3">
    <source>
        <dbReference type="ARBA" id="ARBA00022793"/>
    </source>
</evidence>
<feature type="domain" description="Orotidine 5'-phosphate decarboxylase" evidence="8">
    <location>
        <begin position="28"/>
        <end position="288"/>
    </location>
</feature>
<evidence type="ECO:0000313" key="9">
    <source>
        <dbReference type="EMBL" id="OAX51982.1"/>
    </source>
</evidence>
<dbReference type="GO" id="GO:0006207">
    <property type="term" value="P:'de novo' pyrimidine nucleobase biosynthetic process"/>
    <property type="evidence" value="ECO:0007669"/>
    <property type="project" value="InterPro"/>
</dbReference>
<evidence type="ECO:0000256" key="6">
    <source>
        <dbReference type="ARBA" id="ARBA00049157"/>
    </source>
</evidence>
<dbReference type="PROSITE" id="PS00156">
    <property type="entry name" value="OMPDECASE"/>
    <property type="match status" value="1"/>
</dbReference>
<protein>
    <recommendedName>
        <fullName evidence="7">Orotidine-5'-phosphate decarboxylase</fullName>
        <ecNumber evidence="7">4.1.1.23</ecNumber>
    </recommendedName>
</protein>
<dbReference type="InterPro" id="IPR013785">
    <property type="entry name" value="Aldolase_TIM"/>
</dbReference>
<sequence>MSAGPVTARSPRGGAGDRLVRAMAEHGPLCVGIDPHPGLLRDWGLADDADGARTFGLRVVEAAAGAAAVVKPQVALFERHGAAGLAALEQVLTAAADAGLELIADAKRGDIGSTMAAYADAWLREGSPLAADWVTLSPYLGFGSLDPALNLAAETGRGAFVLALTSNPEGASVQHVGGPEASVARGIVAAARELNERLREPGPEGAGGWELAGPCGLVIGATVGASLSRLGIDLADFPGPILAPGYGAQGATEEDLARVFAGTDRRLVVSSSRAILRHGPEVAALRREILGTNRRLAAGLAPS</sequence>
<dbReference type="InterPro" id="IPR001754">
    <property type="entry name" value="OMPdeCOase_dom"/>
</dbReference>
<dbReference type="Gene3D" id="3.20.20.70">
    <property type="entry name" value="Aldolase class I"/>
    <property type="match status" value="1"/>
</dbReference>
<dbReference type="UniPathway" id="UPA00070">
    <property type="reaction ID" value="UER00120"/>
</dbReference>
<evidence type="ECO:0000256" key="1">
    <source>
        <dbReference type="ARBA" id="ARBA00004861"/>
    </source>
</evidence>
<dbReference type="SMART" id="SM00934">
    <property type="entry name" value="OMPdecase"/>
    <property type="match status" value="1"/>
</dbReference>
<dbReference type="EC" id="4.1.1.23" evidence="7"/>
<comment type="pathway">
    <text evidence="1">Pyrimidine metabolism; UMP biosynthesis via de novo pathway; UMP from orotate: step 2/2.</text>
</comment>
<dbReference type="SUPFAM" id="SSF51366">
    <property type="entry name" value="Ribulose-phoshate binding barrel"/>
    <property type="match status" value="1"/>
</dbReference>
<dbReference type="AlphaFoldDB" id="A0A199NST5"/>
<dbReference type="Pfam" id="PF00215">
    <property type="entry name" value="OMPdecase"/>
    <property type="match status" value="1"/>
</dbReference>
<keyword evidence="5" id="KW-0456">Lyase</keyword>
<keyword evidence="3" id="KW-0210">Decarboxylase</keyword>